<comment type="caution">
    <text evidence="11">The sequence shown here is derived from an EMBL/GenBank/DDBJ whole genome shotgun (WGS) entry which is preliminary data.</text>
</comment>
<dbReference type="InterPro" id="IPR020894">
    <property type="entry name" value="Cadherin_CS"/>
</dbReference>
<keyword evidence="2" id="KW-0165">Cleavage on pair of basic residues</keyword>
<comment type="subcellular location">
    <subcellularLocation>
        <location evidence="1">Membrane</location>
    </subcellularLocation>
</comment>
<dbReference type="InterPro" id="IPR015919">
    <property type="entry name" value="Cadherin-like_sf"/>
</dbReference>
<dbReference type="InterPro" id="IPR039808">
    <property type="entry name" value="Cadherin"/>
</dbReference>
<dbReference type="Gene3D" id="2.60.40.60">
    <property type="entry name" value="Cadherins"/>
    <property type="match status" value="4"/>
</dbReference>
<dbReference type="Gene3D" id="4.10.900.10">
    <property type="entry name" value="TCF3-CBD (Catenin binding domain)"/>
    <property type="match status" value="1"/>
</dbReference>
<gene>
    <name evidence="11" type="primary">CDH26</name>
    <name evidence="11" type="ORF">WISP_142668</name>
</gene>
<dbReference type="Pfam" id="PF00028">
    <property type="entry name" value="Cadherin"/>
    <property type="match status" value="2"/>
</dbReference>
<feature type="region of interest" description="Disordered" evidence="8">
    <location>
        <begin position="36"/>
        <end position="82"/>
    </location>
</feature>
<dbReference type="Pfam" id="PF15344">
    <property type="entry name" value="FAM217"/>
    <property type="match status" value="1"/>
</dbReference>
<evidence type="ECO:0000256" key="9">
    <source>
        <dbReference type="SAM" id="Phobius"/>
    </source>
</evidence>
<evidence type="ECO:0000259" key="10">
    <source>
        <dbReference type="PROSITE" id="PS50268"/>
    </source>
</evidence>
<evidence type="ECO:0000256" key="3">
    <source>
        <dbReference type="ARBA" id="ARBA00022737"/>
    </source>
</evidence>
<dbReference type="PROSITE" id="PS50268">
    <property type="entry name" value="CADHERIN_2"/>
    <property type="match status" value="3"/>
</dbReference>
<keyword evidence="3" id="KW-0677">Repeat</keyword>
<name>A0ABQ9CRM4_9PASS</name>
<dbReference type="InterPro" id="IPR029266">
    <property type="entry name" value="FAM217"/>
</dbReference>
<feature type="domain" description="Cadherin" evidence="10">
    <location>
        <begin position="601"/>
        <end position="707"/>
    </location>
</feature>
<accession>A0ABQ9CRM4</accession>
<dbReference type="CDD" id="cd11304">
    <property type="entry name" value="Cadherin_repeat"/>
    <property type="match status" value="3"/>
</dbReference>
<keyword evidence="6 9" id="KW-0472">Membrane</keyword>
<feature type="region of interest" description="Disordered" evidence="8">
    <location>
        <begin position="214"/>
        <end position="247"/>
    </location>
</feature>
<dbReference type="InterPro" id="IPR027397">
    <property type="entry name" value="Catenin-bd_sf"/>
</dbReference>
<evidence type="ECO:0000256" key="2">
    <source>
        <dbReference type="ARBA" id="ARBA00022685"/>
    </source>
</evidence>
<dbReference type="EMBL" id="WHWB01034738">
    <property type="protein sequence ID" value="KAJ7404943.1"/>
    <property type="molecule type" value="Genomic_DNA"/>
</dbReference>
<evidence type="ECO:0000256" key="1">
    <source>
        <dbReference type="ARBA" id="ARBA00004370"/>
    </source>
</evidence>
<keyword evidence="9" id="KW-0812">Transmembrane</keyword>
<dbReference type="InterPro" id="IPR002126">
    <property type="entry name" value="Cadherin-like_dom"/>
</dbReference>
<reference evidence="11" key="1">
    <citation type="submission" date="2019-10" db="EMBL/GenBank/DDBJ databases">
        <authorList>
            <person name="Soares A.E.R."/>
            <person name="Aleixo A."/>
            <person name="Schneider P."/>
            <person name="Miyaki C.Y."/>
            <person name="Schneider M.P."/>
            <person name="Mello C."/>
            <person name="Vasconcelos A.T.R."/>
        </authorList>
    </citation>
    <scope>NUCLEOTIDE SEQUENCE</scope>
    <source>
        <tissue evidence="11">Muscle</tissue>
    </source>
</reference>
<dbReference type="PANTHER" id="PTHR24027:SF78">
    <property type="entry name" value="CADHERIN-LIKE PROTEIN 26"/>
    <property type="match status" value="1"/>
</dbReference>
<dbReference type="SMART" id="SM00112">
    <property type="entry name" value="CA"/>
    <property type="match status" value="3"/>
</dbReference>
<keyword evidence="12" id="KW-1185">Reference proteome</keyword>
<protein>
    <submittedName>
        <fullName evidence="11">Cadherin 26</fullName>
    </submittedName>
</protein>
<sequence length="972" mass="107847">MIVQDDHAGHKVTEVTAAMLEARDVVSFFYQLISHDTQDGNQPNVSKKGRHQQDSNTQSKSEKEQMERNHGEHVAGACPGPSKWQEASVGEMFLDFESVQIIKEDAEDDSASDLSDSERIPIPPSPCTPPELILRAEEIDPDCLEHVPEMGFKEPDYYYPDFLPPPFNSWDLKQLAILVHVEGKADFRPRPTGSLEKYLARLVQLEWLQLQTEQSERAKARPHTAPGASRALKSPGKGKALLSPLPSRQVLPQDGAAKLPRSCLGLRGDPHWDGRQVAAAKSFTQESKNASFGWAIRGKSLEGVDSYHLGSLSPLRRAKRTWVITTIDVQEEDKGPFPKYAGQLHHIKALDTSLKYLISGPGVDEPPEVGLFSIEDDVNGHVYVHRTIDREKTPDFLVRFDIEHRDSGEPLGRPLFFNIKVQDINDNAPEFAKEEYSITVRENHSQDEPVFQITALDKDEADTMNSQVSYSISMQMPIPDGFTFKIDPTNGSIFLTRCLDYQTANSFKLLIKASDQGSPQLSSTATVNVAVEDANNHLPVFASADPLDYEGDSEMRLVISVANEEPFFLCKNGIVMTSSLESTNTTVNIKVIQSQRALNFHPPVLTVQKEDSMKPGRVFRKYPATYPDDVPNNIKYELAHDPGRWLSVDENSGVLTVAKEFEKESPFVNNSLYTIIVRATAPGFPPQTATGTILLYLSDMNDHMPSLVVPSLDVCDKKEGTILLIHTKPALVHSHSGPFTFELAEDSEDVKHNWTLGRNFGQSVELLMVRSLPQGSYFVPIIIQDKEGFSTRQRQHIRLCFCPDGHTCTDSPVPQAAVGLGGGAIAIMVMAFLLLLVSIILLCQCHGSGSKSKAIVLPWEGEQTSIRYNEESRSPFLEAKLDITQHTAPTSVSVETGKEGSVEKLYYQTTLEDSRDVDEPCRYFEEGELKQSGSLCSVSTGSEDLPVDFLNNLGPSFSALEEICQKRSPSVI</sequence>
<dbReference type="SUPFAM" id="SSF49313">
    <property type="entry name" value="Cadherin-like"/>
    <property type="match status" value="3"/>
</dbReference>
<keyword evidence="4 7" id="KW-0106">Calcium</keyword>
<feature type="compositionally biased region" description="Basic and acidic residues" evidence="8">
    <location>
        <begin position="60"/>
        <end position="73"/>
    </location>
</feature>
<dbReference type="PRINTS" id="PR00205">
    <property type="entry name" value="CADHERIN"/>
</dbReference>
<evidence type="ECO:0000256" key="7">
    <source>
        <dbReference type="PROSITE-ProRule" id="PRU00043"/>
    </source>
</evidence>
<feature type="transmembrane region" description="Helical" evidence="9">
    <location>
        <begin position="816"/>
        <end position="843"/>
    </location>
</feature>
<keyword evidence="9" id="KW-1133">Transmembrane helix</keyword>
<evidence type="ECO:0000313" key="11">
    <source>
        <dbReference type="EMBL" id="KAJ7404943.1"/>
    </source>
</evidence>
<feature type="domain" description="Cadherin" evidence="10">
    <location>
        <begin position="324"/>
        <end position="431"/>
    </location>
</feature>
<dbReference type="Proteomes" id="UP001145742">
    <property type="component" value="Unassembled WGS sequence"/>
</dbReference>
<feature type="domain" description="Cadherin" evidence="10">
    <location>
        <begin position="432"/>
        <end position="541"/>
    </location>
</feature>
<dbReference type="PANTHER" id="PTHR24027">
    <property type="entry name" value="CADHERIN-23"/>
    <property type="match status" value="1"/>
</dbReference>
<feature type="region of interest" description="Disordered" evidence="8">
    <location>
        <begin position="106"/>
        <end position="125"/>
    </location>
</feature>
<evidence type="ECO:0000256" key="6">
    <source>
        <dbReference type="ARBA" id="ARBA00023136"/>
    </source>
</evidence>
<evidence type="ECO:0000256" key="4">
    <source>
        <dbReference type="ARBA" id="ARBA00022837"/>
    </source>
</evidence>
<evidence type="ECO:0000313" key="12">
    <source>
        <dbReference type="Proteomes" id="UP001145742"/>
    </source>
</evidence>
<proteinExistence type="predicted"/>
<evidence type="ECO:0000256" key="8">
    <source>
        <dbReference type="SAM" id="MobiDB-lite"/>
    </source>
</evidence>
<dbReference type="PROSITE" id="PS00232">
    <property type="entry name" value="CADHERIN_1"/>
    <property type="match status" value="2"/>
</dbReference>
<keyword evidence="5" id="KW-0130">Cell adhesion</keyword>
<evidence type="ECO:0000256" key="5">
    <source>
        <dbReference type="ARBA" id="ARBA00022889"/>
    </source>
</evidence>
<organism evidence="11 12">
    <name type="scientific">Willisornis vidua</name>
    <name type="common">Xingu scale-backed antbird</name>
    <dbReference type="NCBI Taxonomy" id="1566151"/>
    <lineage>
        <taxon>Eukaryota</taxon>
        <taxon>Metazoa</taxon>
        <taxon>Chordata</taxon>
        <taxon>Craniata</taxon>
        <taxon>Vertebrata</taxon>
        <taxon>Euteleostomi</taxon>
        <taxon>Archelosauria</taxon>
        <taxon>Archosauria</taxon>
        <taxon>Dinosauria</taxon>
        <taxon>Saurischia</taxon>
        <taxon>Theropoda</taxon>
        <taxon>Coelurosauria</taxon>
        <taxon>Aves</taxon>
        <taxon>Neognathae</taxon>
        <taxon>Neoaves</taxon>
        <taxon>Telluraves</taxon>
        <taxon>Australaves</taxon>
        <taxon>Passeriformes</taxon>
        <taxon>Thamnophilidae</taxon>
        <taxon>Willisornis</taxon>
    </lineage>
</organism>